<dbReference type="GO" id="GO:0003723">
    <property type="term" value="F:RNA binding"/>
    <property type="evidence" value="ECO:0007669"/>
    <property type="project" value="InterPro"/>
</dbReference>
<dbReference type="InterPro" id="IPR011990">
    <property type="entry name" value="TPR-like_helical_dom_sf"/>
</dbReference>
<organism evidence="3">
    <name type="scientific">Rhizophora mucronata</name>
    <name type="common">Asiatic mangrove</name>
    <dbReference type="NCBI Taxonomy" id="61149"/>
    <lineage>
        <taxon>Eukaryota</taxon>
        <taxon>Viridiplantae</taxon>
        <taxon>Streptophyta</taxon>
        <taxon>Embryophyta</taxon>
        <taxon>Tracheophyta</taxon>
        <taxon>Spermatophyta</taxon>
        <taxon>Magnoliopsida</taxon>
        <taxon>eudicotyledons</taxon>
        <taxon>Gunneridae</taxon>
        <taxon>Pentapetalae</taxon>
        <taxon>rosids</taxon>
        <taxon>fabids</taxon>
        <taxon>Malpighiales</taxon>
        <taxon>Rhizophoraceae</taxon>
        <taxon>Rhizophora</taxon>
    </lineage>
</organism>
<dbReference type="InterPro" id="IPR046848">
    <property type="entry name" value="E_motif"/>
</dbReference>
<proteinExistence type="predicted"/>
<dbReference type="PROSITE" id="PS51375">
    <property type="entry name" value="PPR"/>
    <property type="match status" value="1"/>
</dbReference>
<accession>A0A2P2PKS3</accession>
<dbReference type="InterPro" id="IPR002885">
    <property type="entry name" value="PPR_rpt"/>
</dbReference>
<evidence type="ECO:0000256" key="2">
    <source>
        <dbReference type="PROSITE-ProRule" id="PRU00708"/>
    </source>
</evidence>
<feature type="repeat" description="PPR" evidence="2">
    <location>
        <begin position="6"/>
        <end position="40"/>
    </location>
</feature>
<reference evidence="3" key="1">
    <citation type="submission" date="2018-02" db="EMBL/GenBank/DDBJ databases">
        <title>Rhizophora mucronata_Transcriptome.</title>
        <authorList>
            <person name="Meera S.P."/>
            <person name="Sreeshan A."/>
            <person name="Augustine A."/>
        </authorList>
    </citation>
    <scope>NUCLEOTIDE SEQUENCE</scope>
    <source>
        <tissue evidence="3">Leaf</tissue>
    </source>
</reference>
<dbReference type="Pfam" id="PF20431">
    <property type="entry name" value="E_motif"/>
    <property type="match status" value="1"/>
</dbReference>
<dbReference type="AlphaFoldDB" id="A0A2P2PKS3"/>
<dbReference type="SUPFAM" id="SSF48452">
    <property type="entry name" value="TPR-like"/>
    <property type="match status" value="1"/>
</dbReference>
<dbReference type="PANTHER" id="PTHR47926">
    <property type="entry name" value="PENTATRICOPEPTIDE REPEAT-CONTAINING PROTEIN"/>
    <property type="match status" value="1"/>
</dbReference>
<evidence type="ECO:0000256" key="1">
    <source>
        <dbReference type="ARBA" id="ARBA00022737"/>
    </source>
</evidence>
<dbReference type="Gene3D" id="1.25.40.10">
    <property type="entry name" value="Tetratricopeptide repeat domain"/>
    <property type="match status" value="1"/>
</dbReference>
<dbReference type="FunFam" id="1.25.40.10:FF:000184">
    <property type="entry name" value="Pentatricopeptide repeat-containing protein, chloroplastic"/>
    <property type="match status" value="1"/>
</dbReference>
<dbReference type="PANTHER" id="PTHR47926:SF453">
    <property type="entry name" value="PENTATRICOPEPTIDE REPEAT (PPR) SUPERFAMILY PROTEIN"/>
    <property type="match status" value="1"/>
</dbReference>
<dbReference type="GO" id="GO:0009451">
    <property type="term" value="P:RNA modification"/>
    <property type="evidence" value="ECO:0007669"/>
    <property type="project" value="InterPro"/>
</dbReference>
<dbReference type="NCBIfam" id="TIGR00756">
    <property type="entry name" value="PPR"/>
    <property type="match status" value="2"/>
</dbReference>
<dbReference type="EMBL" id="GGEC01074854">
    <property type="protein sequence ID" value="MBX55338.1"/>
    <property type="molecule type" value="Transcribed_RNA"/>
</dbReference>
<sequence>MTSKKSLTSWNSMINCFALHGQSEKAMSLFEEMMQHRVYVKPDEITFVGLLNACIHGGLVEKGRFYFQMMTKEYRIEPQIEHYGCLIDVLGRAGRFAEALEVVSGMKIKPDEVVWASLLNGCKIHNCTDLAEFAVRKLIEIDPKNGGYGLMLANLYGELGKWDEARNVRKMMKEQSAYKMPGCSWIEVEKRVYQFYSFDQTHPRMEDIYGTLKSLVVL</sequence>
<dbReference type="InterPro" id="IPR046960">
    <property type="entry name" value="PPR_At4g14850-like_plant"/>
</dbReference>
<keyword evidence="1" id="KW-0677">Repeat</keyword>
<evidence type="ECO:0000313" key="3">
    <source>
        <dbReference type="EMBL" id="MBX55338.1"/>
    </source>
</evidence>
<dbReference type="Pfam" id="PF13041">
    <property type="entry name" value="PPR_2"/>
    <property type="match status" value="1"/>
</dbReference>
<dbReference type="Pfam" id="PF01535">
    <property type="entry name" value="PPR"/>
    <property type="match status" value="1"/>
</dbReference>
<protein>
    <submittedName>
        <fullName evidence="3">Pentatricopeptide repeat-containing protein At1g33350</fullName>
    </submittedName>
</protein>
<name>A0A2P2PKS3_RHIMU</name>